<sequence>MGAPGAKEGDTIHGIDTHIVLVPSPAGPVPTPTPLPFAGAISEQVAATVFVQNKAAATEGSGARNHPAHVPPGGSFLKAPSNQARVFKGSTTVFFEDKPAARMGDPALTCNDPADAPNGTVVVVADACGPGTVFVGD</sequence>
<evidence type="ECO:0000313" key="3">
    <source>
        <dbReference type="Proteomes" id="UP000309215"/>
    </source>
</evidence>
<dbReference type="Pfam" id="PF05488">
    <property type="entry name" value="PAAR_motif"/>
    <property type="match status" value="1"/>
</dbReference>
<dbReference type="OrthoDB" id="9807902at2"/>
<reference evidence="2 3" key="1">
    <citation type="submission" date="2019-04" db="EMBL/GenBank/DDBJ databases">
        <authorList>
            <person name="Li Y."/>
            <person name="Wang J."/>
        </authorList>
    </citation>
    <scope>NUCLEOTIDE SEQUENCE [LARGE SCALE GENOMIC DNA]</scope>
    <source>
        <strain evidence="2 3">DSM 14668</strain>
    </source>
</reference>
<protein>
    <submittedName>
        <fullName evidence="2">Uncharacterized protein</fullName>
    </submittedName>
</protein>
<dbReference type="InterPro" id="IPR008727">
    <property type="entry name" value="PAAR_motif"/>
</dbReference>
<dbReference type="AlphaFoldDB" id="A0A4U1JGS8"/>
<dbReference type="Gene3D" id="2.60.200.60">
    <property type="match status" value="1"/>
</dbReference>
<evidence type="ECO:0000256" key="1">
    <source>
        <dbReference type="SAM" id="MobiDB-lite"/>
    </source>
</evidence>
<dbReference type="CDD" id="cd14740">
    <property type="entry name" value="PAAR_4"/>
    <property type="match status" value="1"/>
</dbReference>
<accession>A0A4U1JGS8</accession>
<organism evidence="2 3">
    <name type="scientific">Polyangium fumosum</name>
    <dbReference type="NCBI Taxonomy" id="889272"/>
    <lineage>
        <taxon>Bacteria</taxon>
        <taxon>Pseudomonadati</taxon>
        <taxon>Myxococcota</taxon>
        <taxon>Polyangia</taxon>
        <taxon>Polyangiales</taxon>
        <taxon>Polyangiaceae</taxon>
        <taxon>Polyangium</taxon>
    </lineage>
</organism>
<dbReference type="RefSeq" id="WP_136928026.1">
    <property type="nucleotide sequence ID" value="NZ_SSMQ01000005.1"/>
</dbReference>
<comment type="caution">
    <text evidence="2">The sequence shown here is derived from an EMBL/GenBank/DDBJ whole genome shotgun (WGS) entry which is preliminary data.</text>
</comment>
<feature type="region of interest" description="Disordered" evidence="1">
    <location>
        <begin position="58"/>
        <end position="80"/>
    </location>
</feature>
<dbReference type="EMBL" id="SSMQ01000005">
    <property type="protein sequence ID" value="TKD11752.1"/>
    <property type="molecule type" value="Genomic_DNA"/>
</dbReference>
<dbReference type="Proteomes" id="UP000309215">
    <property type="component" value="Unassembled WGS sequence"/>
</dbReference>
<gene>
    <name evidence="2" type="ORF">E8A74_06335</name>
</gene>
<proteinExistence type="predicted"/>
<keyword evidence="3" id="KW-1185">Reference proteome</keyword>
<evidence type="ECO:0000313" key="2">
    <source>
        <dbReference type="EMBL" id="TKD11752.1"/>
    </source>
</evidence>
<name>A0A4U1JGS8_9BACT</name>